<dbReference type="GO" id="GO:0016853">
    <property type="term" value="F:isomerase activity"/>
    <property type="evidence" value="ECO:0007669"/>
    <property type="project" value="UniProtKB-KW"/>
</dbReference>
<dbReference type="PANTHER" id="PTHR46091">
    <property type="entry name" value="BLR7054 PROTEIN"/>
    <property type="match status" value="1"/>
</dbReference>
<evidence type="ECO:0000256" key="3">
    <source>
        <dbReference type="ARBA" id="ARBA00022827"/>
    </source>
</evidence>
<keyword evidence="8" id="KW-1185">Reference proteome</keyword>
<keyword evidence="2" id="KW-0732">Signal</keyword>
<evidence type="ECO:0000256" key="1">
    <source>
        <dbReference type="ARBA" id="ARBA00022630"/>
    </source>
</evidence>
<evidence type="ECO:0000256" key="5">
    <source>
        <dbReference type="ARBA" id="ARBA00023027"/>
    </source>
</evidence>
<dbReference type="RefSeq" id="WP_090393499.1">
    <property type="nucleotide sequence ID" value="NZ_FMZO01000028.1"/>
</dbReference>
<name>A0A1G7BCR7_NIADE</name>
<keyword evidence="1" id="KW-0285">Flavoprotein</keyword>
<dbReference type="Gene3D" id="3.50.50.60">
    <property type="entry name" value="FAD/NAD(P)-binding domain"/>
    <property type="match status" value="2"/>
</dbReference>
<dbReference type="AlphaFoldDB" id="A0A1G7BCR7"/>
<evidence type="ECO:0000259" key="6">
    <source>
        <dbReference type="Pfam" id="PF01593"/>
    </source>
</evidence>
<keyword evidence="4" id="KW-0521">NADP</keyword>
<accession>A0A1G7BCR7</accession>
<organism evidence="7 8">
    <name type="scientific">Niabella drilacis (strain DSM 25811 / CCM 8410 / CCUG 62505 / LMG 26954 / E90)</name>
    <dbReference type="NCBI Taxonomy" id="1285928"/>
    <lineage>
        <taxon>Bacteria</taxon>
        <taxon>Pseudomonadati</taxon>
        <taxon>Bacteroidota</taxon>
        <taxon>Chitinophagia</taxon>
        <taxon>Chitinophagales</taxon>
        <taxon>Chitinophagaceae</taxon>
        <taxon>Niabella</taxon>
    </lineage>
</organism>
<proteinExistence type="predicted"/>
<dbReference type="SUPFAM" id="SSF51905">
    <property type="entry name" value="FAD/NAD(P)-binding domain"/>
    <property type="match status" value="1"/>
</dbReference>
<keyword evidence="3" id="KW-0274">FAD</keyword>
<protein>
    <submittedName>
        <fullName evidence="7">Prolycopene isomerase</fullName>
    </submittedName>
</protein>
<dbReference type="OrthoDB" id="9789960at2"/>
<gene>
    <name evidence="7" type="ORF">SAMN04487894_12835</name>
</gene>
<dbReference type="PRINTS" id="PR00419">
    <property type="entry name" value="ADXRDTASE"/>
</dbReference>
<reference evidence="8" key="1">
    <citation type="submission" date="2016-10" db="EMBL/GenBank/DDBJ databases">
        <authorList>
            <person name="Varghese N."/>
            <person name="Submissions S."/>
        </authorList>
    </citation>
    <scope>NUCLEOTIDE SEQUENCE [LARGE SCALE GENOMIC DNA]</scope>
    <source>
        <strain evidence="8">DSM 25811 / CCM 8410 / LMG 26954 / E90</strain>
    </source>
</reference>
<dbReference type="GO" id="GO:0016491">
    <property type="term" value="F:oxidoreductase activity"/>
    <property type="evidence" value="ECO:0007669"/>
    <property type="project" value="InterPro"/>
</dbReference>
<dbReference type="Proteomes" id="UP000198757">
    <property type="component" value="Unassembled WGS sequence"/>
</dbReference>
<dbReference type="InterPro" id="IPR036188">
    <property type="entry name" value="FAD/NAD-bd_sf"/>
</dbReference>
<dbReference type="PANTHER" id="PTHR46091:SF3">
    <property type="entry name" value="AMINE OXIDASE DOMAIN-CONTAINING PROTEIN"/>
    <property type="match status" value="1"/>
</dbReference>
<dbReference type="STRING" id="1285928.SAMN04487894_12835"/>
<evidence type="ECO:0000313" key="7">
    <source>
        <dbReference type="EMBL" id="SDE24035.1"/>
    </source>
</evidence>
<dbReference type="EMBL" id="FMZO01000028">
    <property type="protein sequence ID" value="SDE24035.1"/>
    <property type="molecule type" value="Genomic_DNA"/>
</dbReference>
<keyword evidence="7" id="KW-0413">Isomerase</keyword>
<evidence type="ECO:0000256" key="4">
    <source>
        <dbReference type="ARBA" id="ARBA00022857"/>
    </source>
</evidence>
<dbReference type="InterPro" id="IPR002937">
    <property type="entry name" value="Amino_oxidase"/>
</dbReference>
<evidence type="ECO:0000313" key="8">
    <source>
        <dbReference type="Proteomes" id="UP000198757"/>
    </source>
</evidence>
<evidence type="ECO:0000256" key="2">
    <source>
        <dbReference type="ARBA" id="ARBA00022729"/>
    </source>
</evidence>
<dbReference type="Pfam" id="PF01593">
    <property type="entry name" value="Amino_oxidase"/>
    <property type="match status" value="1"/>
</dbReference>
<dbReference type="InterPro" id="IPR052206">
    <property type="entry name" value="Retinol_saturase"/>
</dbReference>
<feature type="domain" description="Amine oxidase" evidence="6">
    <location>
        <begin position="26"/>
        <end position="511"/>
    </location>
</feature>
<keyword evidence="5" id="KW-0520">NAD</keyword>
<sequence>MKQFDPFMDSVHSLQFDVIVIGSGVGGLTAAALLSRTGIRVAVLEKEPRVGGYLAGFKRKGFRFDTAIHWLNQCSATGSVSKVFDFIGKDPPSFKCLEKIQRYKSESIDFLLTNNPDEFKNLLIKTYPDDKQGIIRFFQKAKKIGASFNNFKTVLLAAETMNLLSRIKNILGLLRFGLPFIPFIPYSGKRMEKGLNKFFSNKKIHDVFSSETDLLSCLVPIGWAYYNDYQTPPPGGGQVIPQWLASVIKQHGNPLFLNTIVKRIVIENGIVKGVEASCKGKELLFKAKYVIAACDLDTVYSKLLPEGVISKKMINRLNTAEIYASSFTLSIALNCSAASLGFGEEMVHLFKDGISKDLHNSGDPDFSALSILAPSHKDHSLAPEGKGTLVVFMPAYMHQYDQWHTGAGIKRGEEYVELKNRIAEKLIERLELVYPGLAAQILFYEAATPVTHWRYTGNKNGTMMGTKPNKSNMRSGVARYKTPVKNLLIGGHWAELGGGVPIAVKAGTNAALIVLKEQLPVACQKIIGYFNAKLTLDEMNRAPEFKGPGQDLKVDTSG</sequence>